<evidence type="ECO:0000256" key="5">
    <source>
        <dbReference type="ARBA" id="ARBA00022989"/>
    </source>
</evidence>
<protein>
    <submittedName>
        <fullName evidence="12">Fatty acid desaturase</fullName>
        <ecNumber evidence="12">1.14.19.-</ecNumber>
    </submittedName>
</protein>
<keyword evidence="8" id="KW-0443">Lipid metabolism</keyword>
<keyword evidence="7" id="KW-0408">Iron</keyword>
<keyword evidence="6 12" id="KW-0560">Oxidoreductase</keyword>
<comment type="caution">
    <text evidence="12">The sequence shown here is derived from an EMBL/GenBank/DDBJ whole genome shotgun (WGS) entry which is preliminary data.</text>
</comment>
<dbReference type="EMBL" id="JAJGAK010000001">
    <property type="protein sequence ID" value="MCC8363020.1"/>
    <property type="molecule type" value="Genomic_DNA"/>
</dbReference>
<dbReference type="EC" id="1.14.19.-" evidence="12"/>
<dbReference type="CDD" id="cd03505">
    <property type="entry name" value="Delta9-FADS-like"/>
    <property type="match status" value="1"/>
</dbReference>
<evidence type="ECO:0000313" key="13">
    <source>
        <dbReference type="Proteomes" id="UP001165293"/>
    </source>
</evidence>
<evidence type="ECO:0000256" key="10">
    <source>
        <dbReference type="SAM" id="Phobius"/>
    </source>
</evidence>
<dbReference type="GO" id="GO:0016491">
    <property type="term" value="F:oxidoreductase activity"/>
    <property type="evidence" value="ECO:0007669"/>
    <property type="project" value="UniProtKB-KW"/>
</dbReference>
<keyword evidence="9 10" id="KW-0472">Membrane</keyword>
<keyword evidence="3 10" id="KW-0812">Transmembrane</keyword>
<dbReference type="PANTHER" id="PTHR11351:SF33">
    <property type="entry name" value="DELTA-9 FATTY ACID DESATURASE, DESA"/>
    <property type="match status" value="1"/>
</dbReference>
<evidence type="ECO:0000259" key="11">
    <source>
        <dbReference type="Pfam" id="PF00487"/>
    </source>
</evidence>
<evidence type="ECO:0000256" key="4">
    <source>
        <dbReference type="ARBA" id="ARBA00022832"/>
    </source>
</evidence>
<feature type="transmembrane region" description="Helical" evidence="10">
    <location>
        <begin position="20"/>
        <end position="39"/>
    </location>
</feature>
<comment type="subcellular location">
    <subcellularLocation>
        <location evidence="1">Membrane</location>
        <topology evidence="1">Multi-pass membrane protein</topology>
    </subcellularLocation>
</comment>
<organism evidence="12 13">
    <name type="scientific">Noviluteimonas lactosilytica</name>
    <dbReference type="NCBI Taxonomy" id="2888523"/>
    <lineage>
        <taxon>Bacteria</taxon>
        <taxon>Pseudomonadati</taxon>
        <taxon>Pseudomonadota</taxon>
        <taxon>Gammaproteobacteria</taxon>
        <taxon>Lysobacterales</taxon>
        <taxon>Lysobacteraceae</taxon>
        <taxon>Noviluteimonas</taxon>
    </lineage>
</organism>
<keyword evidence="13" id="KW-1185">Reference proteome</keyword>
<evidence type="ECO:0000256" key="6">
    <source>
        <dbReference type="ARBA" id="ARBA00023002"/>
    </source>
</evidence>
<dbReference type="PANTHER" id="PTHR11351">
    <property type="entry name" value="ACYL-COA DESATURASE"/>
    <property type="match status" value="1"/>
</dbReference>
<evidence type="ECO:0000256" key="8">
    <source>
        <dbReference type="ARBA" id="ARBA00023098"/>
    </source>
</evidence>
<evidence type="ECO:0000256" key="3">
    <source>
        <dbReference type="ARBA" id="ARBA00022692"/>
    </source>
</evidence>
<gene>
    <name evidence="12" type="ORF">LK996_08020</name>
</gene>
<evidence type="ECO:0000256" key="7">
    <source>
        <dbReference type="ARBA" id="ARBA00023004"/>
    </source>
</evidence>
<sequence>MHAFLDFLGGGLMQFGWVGLLVYLLVATQLTIFSVTLYLHRSQAHRGVDFHPVIAHFFRFWTWLTTSMITKEWAAIHRKHHAKCETEEDPHSPMHKGIKMVFWRGVELYREARTDRESIEKYGKGCPDDFIERKLYTPHATMGPTLLLFISFALFGLPGVAVWAIQMAWIPFWAAGVVNGLGHWWGYRNFETTDTATNLTPWGVWIGGEELHNNHHAFPSSAKFALRKFEFDIGWSAIKLFEAMGLAKVLRVAPSLDVRPNINVPDMETIKALLAHRFQAMTDFQRNVLKPALREEAAEAGGKQSLLPRALRKGLNDDGRWLKPDARKQMQEWVAQRPRIRALVEHRARLAAVLEARGNDAAATLQNLQAWCKEAEASGIRGLQDFSARLKGYQLQA</sequence>
<dbReference type="Pfam" id="PF00487">
    <property type="entry name" value="FA_desaturase"/>
    <property type="match status" value="1"/>
</dbReference>
<accession>A0ABS8JHD4</accession>
<proteinExistence type="inferred from homology"/>
<dbReference type="Proteomes" id="UP001165293">
    <property type="component" value="Unassembled WGS sequence"/>
</dbReference>
<evidence type="ECO:0000256" key="2">
    <source>
        <dbReference type="ARBA" id="ARBA00008749"/>
    </source>
</evidence>
<reference evidence="12" key="1">
    <citation type="submission" date="2021-10" db="EMBL/GenBank/DDBJ databases">
        <authorList>
            <person name="Lyu M."/>
            <person name="Wang X."/>
            <person name="Meng X."/>
            <person name="Xu K."/>
        </authorList>
    </citation>
    <scope>NUCLEOTIDE SEQUENCE</scope>
    <source>
        <strain evidence="12">A6</strain>
    </source>
</reference>
<dbReference type="InterPro" id="IPR005804">
    <property type="entry name" value="FA_desaturase_dom"/>
</dbReference>
<feature type="transmembrane region" description="Helical" evidence="10">
    <location>
        <begin position="146"/>
        <end position="169"/>
    </location>
</feature>
<evidence type="ECO:0000313" key="12">
    <source>
        <dbReference type="EMBL" id="MCC8363020.1"/>
    </source>
</evidence>
<evidence type="ECO:0000256" key="9">
    <source>
        <dbReference type="ARBA" id="ARBA00023136"/>
    </source>
</evidence>
<keyword evidence="5 10" id="KW-1133">Transmembrane helix</keyword>
<keyword evidence="4" id="KW-0276">Fatty acid metabolism</keyword>
<feature type="domain" description="Fatty acid desaturase" evidence="11">
    <location>
        <begin position="16"/>
        <end position="227"/>
    </location>
</feature>
<name>A0ABS8JHD4_9GAMM</name>
<evidence type="ECO:0000256" key="1">
    <source>
        <dbReference type="ARBA" id="ARBA00004141"/>
    </source>
</evidence>
<comment type="similarity">
    <text evidence="2">Belongs to the fatty acid desaturase type 2 family.</text>
</comment>
<dbReference type="InterPro" id="IPR015876">
    <property type="entry name" value="Acyl-CoA_DS"/>
</dbReference>
<dbReference type="RefSeq" id="WP_230526583.1">
    <property type="nucleotide sequence ID" value="NZ_JAJGAK010000001.1"/>
</dbReference>